<accession>E4U4H0</accession>
<feature type="transmembrane region" description="Helical" evidence="1">
    <location>
        <begin position="12"/>
        <end position="41"/>
    </location>
</feature>
<proteinExistence type="predicted"/>
<evidence type="ECO:0000313" key="2">
    <source>
        <dbReference type="EMBL" id="ADR36373.1"/>
    </source>
</evidence>
<keyword evidence="1" id="KW-0472">Membrane</keyword>
<sequence>MNLAFRTWREVFALAVQLVASQPGWMAALAGLGALSVYFQLGVLPAGRVDARFLILMALLLAFALVTAALTVFWVRTGANAGRLDAAAFRGSRPRWWPDLGVALGANLVFLVWAALSAVLAFWLSGTAVRWLGVLFVSAAALYEAPARAEARGFREGVALFWGRLFAGRRMDAWATVPFWSAALLLPAFEELAGALAAAPGGDPPPALGVGPVLVGSLVEPLRVALTVAVLVFVYRRFWATGAPDARRRG</sequence>
<feature type="transmembrane region" description="Helical" evidence="1">
    <location>
        <begin position="221"/>
        <end position="239"/>
    </location>
</feature>
<keyword evidence="3" id="KW-1185">Reference proteome</keyword>
<dbReference type="RefSeq" id="WP_013457543.1">
    <property type="nucleotide sequence ID" value="NC_014761.1"/>
</dbReference>
<reference evidence="2 3" key="2">
    <citation type="journal article" date="2011" name="Stand. Genomic Sci.">
        <title>Complete genome sequence of Oceanithermus profundus type strain (506).</title>
        <authorList>
            <person name="Pati A."/>
            <person name="Zhang X."/>
            <person name="Lapidus A."/>
            <person name="Nolan M."/>
            <person name="Lucas S."/>
            <person name="Del Rio T.G."/>
            <person name="Tice H."/>
            <person name="Cheng J.F."/>
            <person name="Tapia R."/>
            <person name="Han C."/>
            <person name="Goodwin L."/>
            <person name="Pitluck S."/>
            <person name="Liolios K."/>
            <person name="Pagani I."/>
            <person name="Ivanova N."/>
            <person name="Mavromatis K."/>
            <person name="Chen A."/>
            <person name="Palaniappan K."/>
            <person name="Hauser L."/>
            <person name="Jeffries C.D."/>
            <person name="Brambilla E.M."/>
            <person name="Rohl A."/>
            <person name="Mwirichia R."/>
            <person name="Rohde M."/>
            <person name="Tindall B.J."/>
            <person name="Sikorski J."/>
            <person name="Wirth R."/>
            <person name="Goker M."/>
            <person name="Woyke T."/>
            <person name="Detter J.C."/>
            <person name="Bristow J."/>
            <person name="Eisen J.A."/>
            <person name="Markowitz V."/>
            <person name="Hugenholtz P."/>
            <person name="Kyrpides N.C."/>
            <person name="Klenk H.P."/>
            <person name="Land M."/>
        </authorList>
    </citation>
    <scope>NUCLEOTIDE SEQUENCE [LARGE SCALE GENOMIC DNA]</scope>
    <source>
        <strain evidence="3">DSM 14977 / NBRC 100410 / VKM B-2274 / 506</strain>
    </source>
</reference>
<keyword evidence="1" id="KW-1133">Transmembrane helix</keyword>
<dbReference type="HOGENOM" id="CLU_1110522_0_0_0"/>
<name>E4U4H0_OCEP5</name>
<dbReference type="Proteomes" id="UP000008722">
    <property type="component" value="Chromosome"/>
</dbReference>
<feature type="transmembrane region" description="Helical" evidence="1">
    <location>
        <begin position="96"/>
        <end position="122"/>
    </location>
</feature>
<gene>
    <name evidence="2" type="ordered locus">Ocepr_0916</name>
</gene>
<protein>
    <submittedName>
        <fullName evidence="2">Uncharacterized protein</fullName>
    </submittedName>
</protein>
<evidence type="ECO:0000313" key="3">
    <source>
        <dbReference type="Proteomes" id="UP000008722"/>
    </source>
</evidence>
<feature type="transmembrane region" description="Helical" evidence="1">
    <location>
        <begin position="53"/>
        <end position="75"/>
    </location>
</feature>
<evidence type="ECO:0000256" key="1">
    <source>
        <dbReference type="SAM" id="Phobius"/>
    </source>
</evidence>
<dbReference type="EMBL" id="CP002361">
    <property type="protein sequence ID" value="ADR36373.1"/>
    <property type="molecule type" value="Genomic_DNA"/>
</dbReference>
<organism evidence="2 3">
    <name type="scientific">Oceanithermus profundus (strain DSM 14977 / NBRC 100410 / VKM B-2274 / 506)</name>
    <dbReference type="NCBI Taxonomy" id="670487"/>
    <lineage>
        <taxon>Bacteria</taxon>
        <taxon>Thermotogati</taxon>
        <taxon>Deinococcota</taxon>
        <taxon>Deinococci</taxon>
        <taxon>Thermales</taxon>
        <taxon>Thermaceae</taxon>
        <taxon>Oceanithermus</taxon>
    </lineage>
</organism>
<dbReference type="AlphaFoldDB" id="E4U4H0"/>
<keyword evidence="1" id="KW-0812">Transmembrane</keyword>
<feature type="transmembrane region" description="Helical" evidence="1">
    <location>
        <begin position="179"/>
        <end position="201"/>
    </location>
</feature>
<dbReference type="KEGG" id="opr:Ocepr_0916"/>
<reference evidence="3" key="1">
    <citation type="submission" date="2010-11" db="EMBL/GenBank/DDBJ databases">
        <title>The complete sequence of chromosome of Oceanithermus profundus DSM 14977.</title>
        <authorList>
            <consortium name="US DOE Joint Genome Institute (JGI-PGF)"/>
            <person name="Lucas S."/>
            <person name="Copeland A."/>
            <person name="Lapidus A."/>
            <person name="Bruce D."/>
            <person name="Goodwin L."/>
            <person name="Pitluck S."/>
            <person name="Kyrpides N."/>
            <person name="Mavromatis K."/>
            <person name="Pagani I."/>
            <person name="Ivanova N."/>
            <person name="Zhang X."/>
            <person name="Brettin T."/>
            <person name="Detter J.C."/>
            <person name="Tapia R."/>
            <person name="Han C."/>
            <person name="Land M."/>
            <person name="Hauser L."/>
            <person name="Markowitz V."/>
            <person name="Cheng J.-F."/>
            <person name="Hugenholtz P."/>
            <person name="Woyke T."/>
            <person name="Wu D."/>
            <person name="Tindall B."/>
            <person name="Faehnrich R."/>
            <person name="Brambilla E."/>
            <person name="Klenk H.-P."/>
            <person name="Eisen J.A."/>
        </authorList>
    </citation>
    <scope>NUCLEOTIDE SEQUENCE [LARGE SCALE GENOMIC DNA]</scope>
    <source>
        <strain evidence="3">DSM 14977 / NBRC 100410 / VKM B-2274 / 506</strain>
    </source>
</reference>